<accession>A0A6L6IR35</accession>
<name>A0A6L6IR35_9ENTR</name>
<evidence type="ECO:0000313" key="1">
    <source>
        <dbReference type="EMBL" id="MTH48705.1"/>
    </source>
</evidence>
<dbReference type="Proteomes" id="UP000477739">
    <property type="component" value="Unassembled WGS sequence"/>
</dbReference>
<dbReference type="CDD" id="cd14744">
    <property type="entry name" value="PAAR_CT_2"/>
    <property type="match status" value="1"/>
</dbReference>
<organism evidence="1 2">
    <name type="scientific">Intestinirhabdus alba</name>
    <dbReference type="NCBI Taxonomy" id="2899544"/>
    <lineage>
        <taxon>Bacteria</taxon>
        <taxon>Pseudomonadati</taxon>
        <taxon>Pseudomonadota</taxon>
        <taxon>Gammaproteobacteria</taxon>
        <taxon>Enterobacterales</taxon>
        <taxon>Enterobacteriaceae</taxon>
        <taxon>Intestinirhabdus</taxon>
    </lineage>
</organism>
<protein>
    <recommendedName>
        <fullName evidence="3">PAAR domain-containing protein</fullName>
    </recommendedName>
</protein>
<evidence type="ECO:0008006" key="3">
    <source>
        <dbReference type="Google" id="ProtNLM"/>
    </source>
</evidence>
<dbReference type="AlphaFoldDB" id="A0A6L6IR35"/>
<dbReference type="EMBL" id="WMJZ01000052">
    <property type="protein sequence ID" value="MTH48705.1"/>
    <property type="molecule type" value="Genomic_DNA"/>
</dbReference>
<dbReference type="RefSeq" id="WP_155110094.1">
    <property type="nucleotide sequence ID" value="NZ_WMJZ01000052.1"/>
</dbReference>
<keyword evidence="2" id="KW-1185">Reference proteome</keyword>
<comment type="caution">
    <text evidence="1">The sequence shown here is derived from an EMBL/GenBank/DDBJ whole genome shotgun (WGS) entry which is preliminary data.</text>
</comment>
<reference evidence="1 2" key="1">
    <citation type="submission" date="2019-11" db="EMBL/GenBank/DDBJ databases">
        <title>Escherichia alba sp. nov. isolated from the gut of plastic-eating superworms Zophobas atratus.</title>
        <authorList>
            <person name="Yang Y."/>
        </authorList>
    </citation>
    <scope>NUCLEOTIDE SEQUENCE [LARGE SCALE GENOMIC DNA]</scope>
    <source>
        <strain evidence="2">BIT-B35</strain>
    </source>
</reference>
<proteinExistence type="predicted"/>
<dbReference type="OrthoDB" id="9204728at2"/>
<sequence>MRTGFFLYQGDYTTCGGRILSGAADDTYRGKRRVRERDLVSCGKCKGMFYVCGGMGDTYNVDGVHRQWAGSIESFSSCPCRARFIPSQFTDTYDIDSNAGRAAERAREKEKQPFLADEPEQFAQSAKKETPAENRYTVTIYAAYPGTPLNNDNGEPEFEDGERKVSAAGHMWLRIEKLSGGTVIYEISYGFAPIKKGVVGPGEVVSTDNKHYENPYYFRTMEINYEQYDKLNLFGGESLRENDEYFDLYYNGATNSCIDFTFQALRFAGLLPVETWNDLSDYNKEKKKSGEFDGDLKVINNIPHIKSIPAPFPDSELNREHYNKIPERTLIQWLLSKTDGDEPAETV</sequence>
<evidence type="ECO:0000313" key="2">
    <source>
        <dbReference type="Proteomes" id="UP000477739"/>
    </source>
</evidence>
<gene>
    <name evidence="1" type="ORF">GJV78_21165</name>
</gene>